<organism evidence="1 2">
    <name type="scientific">Solanum pinnatisectum</name>
    <name type="common">tansyleaf nightshade</name>
    <dbReference type="NCBI Taxonomy" id="50273"/>
    <lineage>
        <taxon>Eukaryota</taxon>
        <taxon>Viridiplantae</taxon>
        <taxon>Streptophyta</taxon>
        <taxon>Embryophyta</taxon>
        <taxon>Tracheophyta</taxon>
        <taxon>Spermatophyta</taxon>
        <taxon>Magnoliopsida</taxon>
        <taxon>eudicotyledons</taxon>
        <taxon>Gunneridae</taxon>
        <taxon>Pentapetalae</taxon>
        <taxon>asterids</taxon>
        <taxon>lamiids</taxon>
        <taxon>Solanales</taxon>
        <taxon>Solanaceae</taxon>
        <taxon>Solanoideae</taxon>
        <taxon>Solaneae</taxon>
        <taxon>Solanum</taxon>
    </lineage>
</organism>
<dbReference type="Proteomes" id="UP001311915">
    <property type="component" value="Unassembled WGS sequence"/>
</dbReference>
<keyword evidence="2" id="KW-1185">Reference proteome</keyword>
<proteinExistence type="predicted"/>
<name>A0AAV9KXT4_9SOLN</name>
<accession>A0AAV9KXT4</accession>
<sequence>MSVCRKIFPHALPLLYHFYQVHEREVHMLAIQQNNNKQGHSQFASRENGHVIFRSMIEESDSRGQVYRDKELDPIYFTKPLIKKLDKPFIFENVEEDEDKSVHLELKL</sequence>
<dbReference type="AlphaFoldDB" id="A0AAV9KXT4"/>
<gene>
    <name evidence="1" type="ORF">R3W88_016517</name>
</gene>
<comment type="caution">
    <text evidence="1">The sequence shown here is derived from an EMBL/GenBank/DDBJ whole genome shotgun (WGS) entry which is preliminary data.</text>
</comment>
<protein>
    <submittedName>
        <fullName evidence="1">Uncharacterized protein</fullName>
    </submittedName>
</protein>
<reference evidence="1 2" key="1">
    <citation type="submission" date="2023-10" db="EMBL/GenBank/DDBJ databases">
        <title>Genome-Wide Identification Analysis in wild type Solanum Pinnatisectum Reveals Some Genes Defensing Phytophthora Infestans.</title>
        <authorList>
            <person name="Sun C."/>
        </authorList>
    </citation>
    <scope>NUCLEOTIDE SEQUENCE [LARGE SCALE GENOMIC DNA]</scope>
    <source>
        <strain evidence="1">LQN</strain>
        <tissue evidence="1">Leaf</tissue>
    </source>
</reference>
<evidence type="ECO:0000313" key="1">
    <source>
        <dbReference type="EMBL" id="KAK4718179.1"/>
    </source>
</evidence>
<evidence type="ECO:0000313" key="2">
    <source>
        <dbReference type="Proteomes" id="UP001311915"/>
    </source>
</evidence>
<dbReference type="EMBL" id="JAWPEI010000008">
    <property type="protein sequence ID" value="KAK4718179.1"/>
    <property type="molecule type" value="Genomic_DNA"/>
</dbReference>